<comment type="caution">
    <text evidence="2">The sequence shown here is derived from an EMBL/GenBank/DDBJ whole genome shotgun (WGS) entry which is preliminary data.</text>
</comment>
<evidence type="ECO:0000313" key="2">
    <source>
        <dbReference type="EMBL" id="MFC7189936.1"/>
    </source>
</evidence>
<dbReference type="GeneID" id="76199502"/>
<dbReference type="Proteomes" id="UP001596417">
    <property type="component" value="Unassembled WGS sequence"/>
</dbReference>
<accession>A0ABD5YL47</accession>
<keyword evidence="3" id="KW-1185">Reference proteome</keyword>
<dbReference type="InterPro" id="IPR036291">
    <property type="entry name" value="NAD(P)-bd_dom_sf"/>
</dbReference>
<reference evidence="2 3" key="1">
    <citation type="journal article" date="2019" name="Int. J. Syst. Evol. Microbiol.">
        <title>The Global Catalogue of Microorganisms (GCM) 10K type strain sequencing project: providing services to taxonomists for standard genome sequencing and annotation.</title>
        <authorList>
            <consortium name="The Broad Institute Genomics Platform"/>
            <consortium name="The Broad Institute Genome Sequencing Center for Infectious Disease"/>
            <person name="Wu L."/>
            <person name="Ma J."/>
        </authorList>
    </citation>
    <scope>NUCLEOTIDE SEQUENCE [LARGE SCALE GENOMIC DNA]</scope>
    <source>
        <strain evidence="2 3">RDMS1</strain>
    </source>
</reference>
<gene>
    <name evidence="2" type="ORF">ACFQL7_08750</name>
</gene>
<dbReference type="SUPFAM" id="SSF51735">
    <property type="entry name" value="NAD(P)-binding Rossmann-fold domains"/>
    <property type="match status" value="1"/>
</dbReference>
<organism evidence="2 3">
    <name type="scientific">Halocatena marina</name>
    <dbReference type="NCBI Taxonomy" id="2934937"/>
    <lineage>
        <taxon>Archaea</taxon>
        <taxon>Methanobacteriati</taxon>
        <taxon>Methanobacteriota</taxon>
        <taxon>Stenosarchaea group</taxon>
        <taxon>Halobacteria</taxon>
        <taxon>Halobacteriales</taxon>
        <taxon>Natronomonadaceae</taxon>
        <taxon>Halocatena</taxon>
    </lineage>
</organism>
<proteinExistence type="predicted"/>
<dbReference type="Gene3D" id="3.40.50.720">
    <property type="entry name" value="NAD(P)-binding Rossmann-like Domain"/>
    <property type="match status" value="1"/>
</dbReference>
<dbReference type="Pfam" id="PF01408">
    <property type="entry name" value="GFO_IDH_MocA"/>
    <property type="match status" value="1"/>
</dbReference>
<evidence type="ECO:0000313" key="3">
    <source>
        <dbReference type="Proteomes" id="UP001596417"/>
    </source>
</evidence>
<dbReference type="AlphaFoldDB" id="A0ABD5YL47"/>
<name>A0ABD5YL47_9EURY</name>
<dbReference type="InterPro" id="IPR000683">
    <property type="entry name" value="Gfo/Idh/MocA-like_OxRdtase_N"/>
</dbReference>
<sequence>MLDIGIVGLDTSHAESFASVIDETSDMTVAGVWDGAVVRDQEYRTTFCEEHDTEQCSLSTLVDRVDAAMVLTVNWETHQPLATRFLNAGIPTFIDKPLAGCQSDIDAIAAATETTPLSGGSALPFHPDIAALPCDDPNRTVFAAGYNDFFYYRVHLVDTVRHLADADWVSVRLSDGPGTTVDISFENGTHATIRFDGSPDSGTFSVLDVGTRTRTVELGSNSQTLAEMYRPLVESFRMVVRGSHDDTAQRLDAGTLLLAVEAAIDEDRTITPESESIDTVAADGERFLAQYEPYY</sequence>
<feature type="domain" description="Gfo/Idh/MocA-like oxidoreductase N-terminal" evidence="1">
    <location>
        <begin position="3"/>
        <end position="113"/>
    </location>
</feature>
<dbReference type="RefSeq" id="WP_264554677.1">
    <property type="nucleotide sequence ID" value="NZ_CP109979.1"/>
</dbReference>
<protein>
    <submittedName>
        <fullName evidence="2">Gfo/Idh/MocA family oxidoreductase</fullName>
    </submittedName>
</protein>
<evidence type="ECO:0000259" key="1">
    <source>
        <dbReference type="Pfam" id="PF01408"/>
    </source>
</evidence>
<dbReference type="EMBL" id="JBHTAX010000001">
    <property type="protein sequence ID" value="MFC7189936.1"/>
    <property type="molecule type" value="Genomic_DNA"/>
</dbReference>